<evidence type="ECO:0000313" key="3">
    <source>
        <dbReference type="Proteomes" id="UP000024635"/>
    </source>
</evidence>
<dbReference type="EMBL" id="JARK01001602">
    <property type="protein sequence ID" value="EYB87275.1"/>
    <property type="molecule type" value="Genomic_DNA"/>
</dbReference>
<comment type="caution">
    <text evidence="2">The sequence shown here is derived from an EMBL/GenBank/DDBJ whole genome shotgun (WGS) entry which is preliminary data.</text>
</comment>
<dbReference type="Proteomes" id="UP000024635">
    <property type="component" value="Unassembled WGS sequence"/>
</dbReference>
<feature type="signal peptide" evidence="1">
    <location>
        <begin position="1"/>
        <end position="15"/>
    </location>
</feature>
<evidence type="ECO:0000256" key="1">
    <source>
        <dbReference type="SAM" id="SignalP"/>
    </source>
</evidence>
<protein>
    <recommendedName>
        <fullName evidence="4">SCP domain-containing protein</fullName>
    </recommendedName>
</protein>
<dbReference type="Gene3D" id="3.40.33.10">
    <property type="entry name" value="CAP"/>
    <property type="match status" value="1"/>
</dbReference>
<proteinExistence type="predicted"/>
<feature type="chain" id="PRO_5013153100" description="SCP domain-containing protein" evidence="1">
    <location>
        <begin position="16"/>
        <end position="162"/>
    </location>
</feature>
<organism evidence="2 3">
    <name type="scientific">Ancylostoma ceylanicum</name>
    <dbReference type="NCBI Taxonomy" id="53326"/>
    <lineage>
        <taxon>Eukaryota</taxon>
        <taxon>Metazoa</taxon>
        <taxon>Ecdysozoa</taxon>
        <taxon>Nematoda</taxon>
        <taxon>Chromadorea</taxon>
        <taxon>Rhabditida</taxon>
        <taxon>Rhabditina</taxon>
        <taxon>Rhabditomorpha</taxon>
        <taxon>Strongyloidea</taxon>
        <taxon>Ancylostomatidae</taxon>
        <taxon>Ancylostomatinae</taxon>
        <taxon>Ancylostoma</taxon>
    </lineage>
</organism>
<gene>
    <name evidence="2" type="primary">Acey_s0266.g728</name>
    <name evidence="2" type="ORF">Y032_0266g728</name>
</gene>
<dbReference type="InterPro" id="IPR035940">
    <property type="entry name" value="CAP_sf"/>
</dbReference>
<keyword evidence="3" id="KW-1185">Reference proteome</keyword>
<accession>A0A016S9F7</accession>
<evidence type="ECO:0000313" key="2">
    <source>
        <dbReference type="EMBL" id="EYB87275.1"/>
    </source>
</evidence>
<reference evidence="3" key="1">
    <citation type="journal article" date="2015" name="Nat. Genet.">
        <title>The genome and transcriptome of the zoonotic hookworm Ancylostoma ceylanicum identify infection-specific gene families.</title>
        <authorList>
            <person name="Schwarz E.M."/>
            <person name="Hu Y."/>
            <person name="Antoshechkin I."/>
            <person name="Miller M.M."/>
            <person name="Sternberg P.W."/>
            <person name="Aroian R.V."/>
        </authorList>
    </citation>
    <scope>NUCLEOTIDE SEQUENCE</scope>
    <source>
        <strain evidence="3">HY135</strain>
    </source>
</reference>
<evidence type="ECO:0008006" key="4">
    <source>
        <dbReference type="Google" id="ProtNLM"/>
    </source>
</evidence>
<dbReference type="AlphaFoldDB" id="A0A016S9F7"/>
<keyword evidence="1" id="KW-0732">Signal</keyword>
<name>A0A016S9F7_9BILA</name>
<sequence>MTKLLLLLTVTLTAAYYDEDDKFVPRHIIMRNGGRCLMGTKMRELIDDFHNNLRREVALGHNYLGTQFKPQEMCGLMVNAKATKFGCSVRFSRSPSNTREAEVLCLYDKKTRRKNPQEPKGESCCIEHDCDRKTECTFYKNSKCLWDLCYVLEDGEDIDTLM</sequence>